<dbReference type="GO" id="GO:0055085">
    <property type="term" value="P:transmembrane transport"/>
    <property type="evidence" value="ECO:0007669"/>
    <property type="project" value="InterPro"/>
</dbReference>
<comment type="similarity">
    <text evidence="7">Belongs to the binding-protein-dependent transport system permease family.</text>
</comment>
<dbReference type="RefSeq" id="WP_187037922.1">
    <property type="nucleotide sequence ID" value="NZ_CP060286.1"/>
</dbReference>
<dbReference type="EMBL" id="CP060286">
    <property type="protein sequence ID" value="QNK42443.1"/>
    <property type="molecule type" value="Genomic_DNA"/>
</dbReference>
<comment type="subcellular location">
    <subcellularLocation>
        <location evidence="1 7">Cell membrane</location>
        <topology evidence="1 7">Multi-pass membrane protein</topology>
    </subcellularLocation>
</comment>
<sequence>MKKIHLNEKRKSILFAVIAVLIACVFLFPLYWIVISSFKVDGEIFASPATLWPKQFTLAAYQEELPSIALPFRNSVIISCSSMVLCALLSIPAAYGLARYKVPGKKGFLMTFLVTQMLPASLVLTPLYLTFSKIHLINNLLSPILATATVTIPFNILLLRPAFLNCPVELEDSAKIDGCNIVTCFLRIIVPISKPAIITAGAFGFIMTWNDLIYSMTFNTKEELRPMTANIYTYMNQYGTQWNNIMAYGVLLILPIAIIFILLQKYIVSGLTSGAVKG</sequence>
<dbReference type="Proteomes" id="UP000515909">
    <property type="component" value="Chromosome"/>
</dbReference>
<dbReference type="SUPFAM" id="SSF161098">
    <property type="entry name" value="MetI-like"/>
    <property type="match status" value="1"/>
</dbReference>
<dbReference type="KEGG" id="cfem:HCR03_09670"/>
<protein>
    <submittedName>
        <fullName evidence="9">Carbohydrate ABC transporter permease</fullName>
    </submittedName>
</protein>
<evidence type="ECO:0000256" key="3">
    <source>
        <dbReference type="ARBA" id="ARBA00022475"/>
    </source>
</evidence>
<gene>
    <name evidence="9" type="ORF">HCR03_09670</name>
</gene>
<dbReference type="InterPro" id="IPR000515">
    <property type="entry name" value="MetI-like"/>
</dbReference>
<feature type="transmembrane region" description="Helical" evidence="7">
    <location>
        <begin position="140"/>
        <end position="159"/>
    </location>
</feature>
<dbReference type="InterPro" id="IPR035906">
    <property type="entry name" value="MetI-like_sf"/>
</dbReference>
<feature type="transmembrane region" description="Helical" evidence="7">
    <location>
        <begin position="12"/>
        <end position="34"/>
    </location>
</feature>
<accession>A0A7G8TFQ2</accession>
<evidence type="ECO:0000256" key="7">
    <source>
        <dbReference type="RuleBase" id="RU363032"/>
    </source>
</evidence>
<evidence type="ECO:0000259" key="8">
    <source>
        <dbReference type="PROSITE" id="PS50928"/>
    </source>
</evidence>
<dbReference type="Gene3D" id="1.10.3720.10">
    <property type="entry name" value="MetI-like"/>
    <property type="match status" value="1"/>
</dbReference>
<name>A0A7G8TFQ2_9FIRM</name>
<keyword evidence="6 7" id="KW-0472">Membrane</keyword>
<organism evidence="9 10">
    <name type="scientific">Caproicibacter fermentans</name>
    <dbReference type="NCBI Taxonomy" id="2576756"/>
    <lineage>
        <taxon>Bacteria</taxon>
        <taxon>Bacillati</taxon>
        <taxon>Bacillota</taxon>
        <taxon>Clostridia</taxon>
        <taxon>Eubacteriales</taxon>
        <taxon>Acutalibacteraceae</taxon>
        <taxon>Caproicibacter</taxon>
    </lineage>
</organism>
<dbReference type="PANTHER" id="PTHR32243">
    <property type="entry name" value="MALTOSE TRANSPORT SYSTEM PERMEASE-RELATED"/>
    <property type="match status" value="1"/>
</dbReference>
<feature type="domain" description="ABC transmembrane type-1" evidence="8">
    <location>
        <begin position="72"/>
        <end position="263"/>
    </location>
</feature>
<keyword evidence="4 7" id="KW-0812">Transmembrane</keyword>
<keyword evidence="5 7" id="KW-1133">Transmembrane helix</keyword>
<evidence type="ECO:0000256" key="5">
    <source>
        <dbReference type="ARBA" id="ARBA00022989"/>
    </source>
</evidence>
<evidence type="ECO:0000256" key="4">
    <source>
        <dbReference type="ARBA" id="ARBA00022692"/>
    </source>
</evidence>
<keyword evidence="3" id="KW-1003">Cell membrane</keyword>
<evidence type="ECO:0000256" key="2">
    <source>
        <dbReference type="ARBA" id="ARBA00022448"/>
    </source>
</evidence>
<feature type="transmembrane region" description="Helical" evidence="7">
    <location>
        <begin position="76"/>
        <end position="95"/>
    </location>
</feature>
<evidence type="ECO:0000313" key="9">
    <source>
        <dbReference type="EMBL" id="QNK42443.1"/>
    </source>
</evidence>
<feature type="transmembrane region" description="Helical" evidence="7">
    <location>
        <begin position="245"/>
        <end position="263"/>
    </location>
</feature>
<dbReference type="PROSITE" id="PS51257">
    <property type="entry name" value="PROKAR_LIPOPROTEIN"/>
    <property type="match status" value="1"/>
</dbReference>
<keyword evidence="2 7" id="KW-0813">Transport</keyword>
<proteinExistence type="inferred from homology"/>
<reference evidence="9 10" key="1">
    <citation type="submission" date="2020-08" db="EMBL/GenBank/DDBJ databases">
        <title>The isolate Caproiciproducens sp. 7D4C2 produces n-caproate at mildly acidic conditions from hexoses: genome and rBOX comparison with related strains and chain-elongating bacteria.</title>
        <authorList>
            <person name="Esquivel-Elizondo S."/>
            <person name="Bagci C."/>
            <person name="Temovska M."/>
            <person name="Jeon B.S."/>
            <person name="Bessarab I."/>
            <person name="Williams R.B.H."/>
            <person name="Huson D.H."/>
            <person name="Angenent L.T."/>
        </authorList>
    </citation>
    <scope>NUCLEOTIDE SEQUENCE [LARGE SCALE GENOMIC DNA]</scope>
    <source>
        <strain evidence="9 10">7D4C2</strain>
    </source>
</reference>
<feature type="transmembrane region" description="Helical" evidence="7">
    <location>
        <begin position="107"/>
        <end position="128"/>
    </location>
</feature>
<evidence type="ECO:0000256" key="6">
    <source>
        <dbReference type="ARBA" id="ARBA00023136"/>
    </source>
</evidence>
<dbReference type="Pfam" id="PF00528">
    <property type="entry name" value="BPD_transp_1"/>
    <property type="match status" value="1"/>
</dbReference>
<dbReference type="AlphaFoldDB" id="A0A7G8TFQ2"/>
<dbReference type="CDD" id="cd06261">
    <property type="entry name" value="TM_PBP2"/>
    <property type="match status" value="1"/>
</dbReference>
<dbReference type="PROSITE" id="PS50928">
    <property type="entry name" value="ABC_TM1"/>
    <property type="match status" value="1"/>
</dbReference>
<dbReference type="PANTHER" id="PTHR32243:SF18">
    <property type="entry name" value="INNER MEMBRANE ABC TRANSPORTER PERMEASE PROTEIN YCJP"/>
    <property type="match status" value="1"/>
</dbReference>
<dbReference type="GO" id="GO:0005886">
    <property type="term" value="C:plasma membrane"/>
    <property type="evidence" value="ECO:0007669"/>
    <property type="project" value="UniProtKB-SubCell"/>
</dbReference>
<evidence type="ECO:0000313" key="10">
    <source>
        <dbReference type="Proteomes" id="UP000515909"/>
    </source>
</evidence>
<dbReference type="InterPro" id="IPR050901">
    <property type="entry name" value="BP-dep_ABC_trans_perm"/>
</dbReference>
<evidence type="ECO:0000256" key="1">
    <source>
        <dbReference type="ARBA" id="ARBA00004651"/>
    </source>
</evidence>